<dbReference type="RefSeq" id="XP_009018117.1">
    <property type="nucleotide sequence ID" value="XM_009019869.1"/>
</dbReference>
<dbReference type="FunCoup" id="T1G3V5">
    <property type="interactions" value="230"/>
</dbReference>
<dbReference type="EMBL" id="KB096590">
    <property type="protein sequence ID" value="ESO03560.1"/>
    <property type="molecule type" value="Genomic_DNA"/>
</dbReference>
<dbReference type="InterPro" id="IPR038550">
    <property type="entry name" value="GPCR_3_9-Cys_sf"/>
</dbReference>
<keyword evidence="9" id="KW-0807">Transducer</keyword>
<dbReference type="PRINTS" id="PR00248">
    <property type="entry name" value="GPCRMGR"/>
</dbReference>
<keyword evidence="7" id="KW-0675">Receptor</keyword>
<feature type="transmembrane region" description="Helical" evidence="11">
    <location>
        <begin position="711"/>
        <end position="732"/>
    </location>
</feature>
<dbReference type="PANTHER" id="PTHR24060">
    <property type="entry name" value="METABOTROPIC GLUTAMATE RECEPTOR"/>
    <property type="match status" value="1"/>
</dbReference>
<dbReference type="eggNOG" id="KOG1056">
    <property type="taxonomic scope" value="Eukaryota"/>
</dbReference>
<reference evidence="15" key="1">
    <citation type="submission" date="2012-12" db="EMBL/GenBank/DDBJ databases">
        <authorList>
            <person name="Hellsten U."/>
            <person name="Grimwood J."/>
            <person name="Chapman J.A."/>
            <person name="Shapiro H."/>
            <person name="Aerts A."/>
            <person name="Otillar R.P."/>
            <person name="Terry A.Y."/>
            <person name="Boore J.L."/>
            <person name="Simakov O."/>
            <person name="Marletaz F."/>
            <person name="Cho S.-J."/>
            <person name="Edsinger-Gonzales E."/>
            <person name="Havlak P."/>
            <person name="Kuo D.-H."/>
            <person name="Larsson T."/>
            <person name="Lv J."/>
            <person name="Arendt D."/>
            <person name="Savage R."/>
            <person name="Osoegawa K."/>
            <person name="de Jong P."/>
            <person name="Lindberg D.R."/>
            <person name="Seaver E.C."/>
            <person name="Weisblat D.A."/>
            <person name="Putnam N.H."/>
            <person name="Grigoriev I.V."/>
            <person name="Rokhsar D.S."/>
        </authorList>
    </citation>
    <scope>NUCLEOTIDE SEQUENCE</scope>
</reference>
<feature type="compositionally biased region" description="Low complexity" evidence="10">
    <location>
        <begin position="25"/>
        <end position="38"/>
    </location>
</feature>
<dbReference type="InterPro" id="IPR011500">
    <property type="entry name" value="GPCR_3_9-Cys_dom"/>
</dbReference>
<dbReference type="STRING" id="6412.T1G3V5"/>
<dbReference type="FunFam" id="3.40.50.2300:FF:000145">
    <property type="entry name" value="Glutamate receptor, metabotropic"/>
    <property type="match status" value="1"/>
</dbReference>
<keyword evidence="8" id="KW-0325">Glycoprotein</keyword>
<dbReference type="GO" id="GO:0001641">
    <property type="term" value="F:group II metabotropic glutamate receptor activity"/>
    <property type="evidence" value="ECO:0000318"/>
    <property type="project" value="GO_Central"/>
</dbReference>
<organism evidence="14 15">
    <name type="scientific">Helobdella robusta</name>
    <name type="common">Californian leech</name>
    <dbReference type="NCBI Taxonomy" id="6412"/>
    <lineage>
        <taxon>Eukaryota</taxon>
        <taxon>Metazoa</taxon>
        <taxon>Spiralia</taxon>
        <taxon>Lophotrochozoa</taxon>
        <taxon>Annelida</taxon>
        <taxon>Clitellata</taxon>
        <taxon>Hirudinea</taxon>
        <taxon>Rhynchobdellida</taxon>
        <taxon>Glossiphoniidae</taxon>
        <taxon>Helobdella</taxon>
    </lineage>
</organism>
<dbReference type="Pfam" id="PF07562">
    <property type="entry name" value="NCD3G"/>
    <property type="match status" value="1"/>
</dbReference>
<dbReference type="CDD" id="cd13953">
    <property type="entry name" value="7tm_classC_mGluR-like"/>
    <property type="match status" value="1"/>
</dbReference>
<dbReference type="AlphaFoldDB" id="T1G3V5"/>
<keyword evidence="5" id="KW-0297">G-protein coupled receptor</keyword>
<feature type="transmembrane region" description="Helical" evidence="11">
    <location>
        <begin position="866"/>
        <end position="886"/>
    </location>
</feature>
<feature type="transmembrane region" description="Helical" evidence="11">
    <location>
        <begin position="835"/>
        <end position="854"/>
    </location>
</feature>
<evidence type="ECO:0000313" key="14">
    <source>
        <dbReference type="EnsemblMetazoa" id="HelroP79942"/>
    </source>
</evidence>
<feature type="transmembrane region" description="Helical" evidence="11">
    <location>
        <begin position="684"/>
        <end position="705"/>
    </location>
</feature>
<keyword evidence="3 11" id="KW-0812">Transmembrane</keyword>
<evidence type="ECO:0000256" key="1">
    <source>
        <dbReference type="ARBA" id="ARBA00004651"/>
    </source>
</evidence>
<dbReference type="InterPro" id="IPR000337">
    <property type="entry name" value="GPCR_3"/>
</dbReference>
<evidence type="ECO:0000313" key="15">
    <source>
        <dbReference type="Proteomes" id="UP000015101"/>
    </source>
</evidence>
<keyword evidence="6 11" id="KW-0472">Membrane</keyword>
<evidence type="ECO:0000256" key="6">
    <source>
        <dbReference type="ARBA" id="ARBA00023136"/>
    </source>
</evidence>
<evidence type="ECO:0000256" key="4">
    <source>
        <dbReference type="ARBA" id="ARBA00022989"/>
    </source>
</evidence>
<dbReference type="GO" id="GO:0051966">
    <property type="term" value="P:regulation of synaptic transmission, glutamatergic"/>
    <property type="evidence" value="ECO:0000318"/>
    <property type="project" value="GO_Central"/>
</dbReference>
<evidence type="ECO:0000256" key="9">
    <source>
        <dbReference type="ARBA" id="ARBA00023224"/>
    </source>
</evidence>
<dbReference type="Pfam" id="PF00003">
    <property type="entry name" value="7tm_3"/>
    <property type="match status" value="1"/>
</dbReference>
<dbReference type="InterPro" id="IPR050726">
    <property type="entry name" value="mGluR"/>
</dbReference>
<dbReference type="GeneID" id="20215753"/>
<dbReference type="Gene3D" id="3.40.50.2300">
    <property type="match status" value="2"/>
</dbReference>
<evidence type="ECO:0000259" key="12">
    <source>
        <dbReference type="PROSITE" id="PS50259"/>
    </source>
</evidence>
<dbReference type="OMA" id="ANECVTI"/>
<sequence length="906" mass="101821">MDDGFDLFNLTDDSLRNTGDDKRSNSNNYNISNNVGDGNDYDNVDADDDEKMLIIEGDIMLGVILSVNERSDSKLCGPRLRDPSSVQFVEAVLFTVNEVNRKQMLPGNLKLGVVIVDDCAKTETALLRALHFLPVQCASLDGARSLSCCCFPVPNQRKDFKFFDVVGVIGAESSSSSMAVAQLLGMIAMPQISPFASGDMLSDKRKYPYFMRMSPPNQYQMRAILSLLKHFNWTYVATVYSLTGYGESAFKEFQNLAEKNSICVGVSLGIVSHSDGKELNRIVTRLVNTKVGVVLLLTDQEETLQFLRTIKSRDLIGRFTFLGGDGVGMNLDDLDGVEEVAVGGLSVRAYAKSVPKFLDYFESLTPCSPHSNPWLRQMWQDLNQQQQQDKQQNYQQQHQQQPQPNLNCNKTINETYDYSREKPLSITMDTVYVFVDAIKRLISNSCSDLAHFGQFHVRNNFPNLGHLSSHDDASVNRTSHNDNIESSITNNNYLLNTSIIGNNGEIRFDNNGDIRGRYEIVNFQKNSSRRNGYMSQRVAVWHLANQTLDIDDSLILWNTRDNNQKVVPVSVCGRACGVGEFYTYLKDACCWECRKCAANEITVHNATRCEPCPDLYWPNTGGDLTKCLLIPPSVAQWTDPLILLIVTVSTFGMFTCVVIIYLYIKHNKNRLIKATSRELSYLMWFGVVSQYLLAFVVCASPTKMICYVRYAGFNVSFAFVYAPLLVRTNRVYRHVGKRSRLGPPKWTSPCSQLLITVCLLSVQVLINLSAILFGREKPNEDLSMPLPKLEPIVEFRCQAPINGLAVSLAYNILLVVACSYYAFKTRSLPDNFNESRCTVLCVYTTFVIWIVFLPSYLTTQKAHHQALVQAMALLLNSSVTLACLYVPKCWAVCFNRSGEVTEITVS</sequence>
<dbReference type="GO" id="GO:0007216">
    <property type="term" value="P:G protein-coupled glutamate receptor signaling pathway"/>
    <property type="evidence" value="ECO:0000318"/>
    <property type="project" value="GO_Central"/>
</dbReference>
<dbReference type="InterPro" id="IPR017978">
    <property type="entry name" value="GPCR_3_C"/>
</dbReference>
<gene>
    <name evidence="14" type="primary">20215753</name>
    <name evidence="13" type="ORF">HELRODRAFT_79942</name>
</gene>
<protein>
    <recommendedName>
        <fullName evidence="12">G-protein coupled receptors family 3 profile domain-containing protein</fullName>
    </recommendedName>
</protein>
<evidence type="ECO:0000256" key="2">
    <source>
        <dbReference type="ARBA" id="ARBA00022475"/>
    </source>
</evidence>
<keyword evidence="2" id="KW-1003">Cell membrane</keyword>
<evidence type="ECO:0000256" key="11">
    <source>
        <dbReference type="SAM" id="Phobius"/>
    </source>
</evidence>
<dbReference type="SUPFAM" id="SSF53822">
    <property type="entry name" value="Periplasmic binding protein-like I"/>
    <property type="match status" value="1"/>
</dbReference>
<dbReference type="InParanoid" id="T1G3V5"/>
<dbReference type="OrthoDB" id="425344at2759"/>
<evidence type="ECO:0000256" key="7">
    <source>
        <dbReference type="ARBA" id="ARBA00023170"/>
    </source>
</evidence>
<dbReference type="InterPro" id="IPR028082">
    <property type="entry name" value="Peripla_BP_I"/>
</dbReference>
<dbReference type="PROSITE" id="PS50259">
    <property type="entry name" value="G_PROTEIN_RECEP_F3_4"/>
    <property type="match status" value="1"/>
</dbReference>
<proteinExistence type="predicted"/>
<dbReference type="GO" id="GO:0005886">
    <property type="term" value="C:plasma membrane"/>
    <property type="evidence" value="ECO:0000318"/>
    <property type="project" value="GO_Central"/>
</dbReference>
<evidence type="ECO:0000256" key="10">
    <source>
        <dbReference type="SAM" id="MobiDB-lite"/>
    </source>
</evidence>
<dbReference type="Proteomes" id="UP000015101">
    <property type="component" value="Unassembled WGS sequence"/>
</dbReference>
<feature type="domain" description="G-protein coupled receptors family 3 profile" evidence="12">
    <location>
        <begin position="641"/>
        <end position="906"/>
    </location>
</feature>
<dbReference type="CDD" id="cd06362">
    <property type="entry name" value="PBP1_mGluR"/>
    <property type="match status" value="1"/>
</dbReference>
<dbReference type="HOGENOM" id="CLU_005389_0_0_1"/>
<evidence type="ECO:0000256" key="5">
    <source>
        <dbReference type="ARBA" id="ARBA00023040"/>
    </source>
</evidence>
<reference evidence="13 15" key="2">
    <citation type="journal article" date="2013" name="Nature">
        <title>Insights into bilaterian evolution from three spiralian genomes.</title>
        <authorList>
            <person name="Simakov O."/>
            <person name="Marletaz F."/>
            <person name="Cho S.J."/>
            <person name="Edsinger-Gonzales E."/>
            <person name="Havlak P."/>
            <person name="Hellsten U."/>
            <person name="Kuo D.H."/>
            <person name="Larsson T."/>
            <person name="Lv J."/>
            <person name="Arendt D."/>
            <person name="Savage R."/>
            <person name="Osoegawa K."/>
            <person name="de Jong P."/>
            <person name="Grimwood J."/>
            <person name="Chapman J.A."/>
            <person name="Shapiro H."/>
            <person name="Aerts A."/>
            <person name="Otillar R.P."/>
            <person name="Terry A.Y."/>
            <person name="Boore J.L."/>
            <person name="Grigoriev I.V."/>
            <person name="Lindberg D.R."/>
            <person name="Seaver E.C."/>
            <person name="Weisblat D.A."/>
            <person name="Putnam N.H."/>
            <person name="Rokhsar D.S."/>
        </authorList>
    </citation>
    <scope>NUCLEOTIDE SEQUENCE</scope>
</reference>
<name>T1G3V5_HELRO</name>
<feature type="transmembrane region" description="Helical" evidence="11">
    <location>
        <begin position="753"/>
        <end position="774"/>
    </location>
</feature>
<dbReference type="Pfam" id="PF01094">
    <property type="entry name" value="ANF_receptor"/>
    <property type="match status" value="1"/>
</dbReference>
<evidence type="ECO:0000256" key="3">
    <source>
        <dbReference type="ARBA" id="ARBA00022692"/>
    </source>
</evidence>
<evidence type="ECO:0000313" key="13">
    <source>
        <dbReference type="EMBL" id="ESO03560.1"/>
    </source>
</evidence>
<dbReference type="CTD" id="20215753"/>
<feature type="region of interest" description="Disordered" evidence="10">
    <location>
        <begin position="16"/>
        <end position="42"/>
    </location>
</feature>
<dbReference type="KEGG" id="hro:HELRODRAFT_79942"/>
<dbReference type="Gene3D" id="2.10.50.30">
    <property type="entry name" value="GPCR, family 3, nine cysteines domain"/>
    <property type="match status" value="1"/>
</dbReference>
<dbReference type="EnsemblMetazoa" id="HelroT79942">
    <property type="protein sequence ID" value="HelroP79942"/>
    <property type="gene ID" value="HelroG79942"/>
</dbReference>
<keyword evidence="4 11" id="KW-1133">Transmembrane helix</keyword>
<reference evidence="14" key="3">
    <citation type="submission" date="2015-06" db="UniProtKB">
        <authorList>
            <consortium name="EnsemblMetazoa"/>
        </authorList>
    </citation>
    <scope>IDENTIFICATION</scope>
</reference>
<accession>T1G3V5</accession>
<dbReference type="InterPro" id="IPR001828">
    <property type="entry name" value="ANF_lig-bd_rcpt"/>
</dbReference>
<evidence type="ECO:0000256" key="8">
    <source>
        <dbReference type="ARBA" id="ARBA00023180"/>
    </source>
</evidence>
<feature type="transmembrane region" description="Helical" evidence="11">
    <location>
        <begin position="804"/>
        <end position="823"/>
    </location>
</feature>
<comment type="subcellular location">
    <subcellularLocation>
        <location evidence="1">Cell membrane</location>
        <topology evidence="1">Multi-pass membrane protein</topology>
    </subcellularLocation>
</comment>
<dbReference type="EMBL" id="AMQM01004495">
    <property type="status" value="NOT_ANNOTATED_CDS"/>
    <property type="molecule type" value="Genomic_DNA"/>
</dbReference>
<feature type="region of interest" description="Disordered" evidence="10">
    <location>
        <begin position="385"/>
        <end position="407"/>
    </location>
</feature>
<keyword evidence="15" id="KW-1185">Reference proteome</keyword>
<feature type="transmembrane region" description="Helical" evidence="11">
    <location>
        <begin position="641"/>
        <end position="664"/>
    </location>
</feature>